<reference evidence="4 5" key="1">
    <citation type="journal article" date="2019" name="Genome Biol. Evol.">
        <title>Genomic Plasticity Mediated by Transposable Elements in the Plant Pathogenic Fungus Colletotrichum higginsianum.</title>
        <authorList>
            <person name="Tsushima A."/>
            <person name="Gan P."/>
            <person name="Kumakura N."/>
            <person name="Narusaka M."/>
            <person name="Takano Y."/>
            <person name="Narusaka Y."/>
            <person name="Shirasu K."/>
        </authorList>
    </citation>
    <scope>NUCLEOTIDE SEQUENCE [LARGE SCALE GENOMIC DNA]</scope>
    <source>
        <strain evidence="4 5">MAFF305635-RFP</strain>
    </source>
</reference>
<accession>A0A4T0WEV2</accession>
<dbReference type="SUPFAM" id="SSF51735">
    <property type="entry name" value="NAD(P)-binding Rossmann-fold domains"/>
    <property type="match status" value="1"/>
</dbReference>
<evidence type="ECO:0000256" key="3">
    <source>
        <dbReference type="ARBA" id="ARBA00023002"/>
    </source>
</evidence>
<gene>
    <name evidence="4" type="ORF">CH35J_003184</name>
</gene>
<dbReference type="InterPro" id="IPR002347">
    <property type="entry name" value="SDR_fam"/>
</dbReference>
<dbReference type="OrthoDB" id="2898618at2759"/>
<name>A0A4T0WEV2_9PEZI</name>
<keyword evidence="2" id="KW-0521">NADP</keyword>
<sequence>MIEVNVLPKSLSCSPQVSLGIGELFSVKNRVIIVTGGGSGLGKSIARGFALNGSRVYIVGRRLETLQTAASEIGGDIHVLQGDVGTKAGCERVAEQIKARESHVDTLVNCAGLMTLWKVFAKDNDDADEVEHMLLNGVDDQDFDRSNHVNVNGVYFMTTCFVPLLRKAADPNVLVISSLAALTNQRSVTSVAYDLAKAAETKLALLLSARLRPMKIRVNTICPGIFPSEMTTTTTPTDGNKPPSAAAVTDQTGWGLHPIAQKTTLRSTTGRPGRPEEIVGPVLMLSSAAGAYMNGALLVVDGGLLVNALS</sequence>
<dbReference type="GO" id="GO:0016491">
    <property type="term" value="F:oxidoreductase activity"/>
    <property type="evidence" value="ECO:0007669"/>
    <property type="project" value="UniProtKB-KW"/>
</dbReference>
<dbReference type="PANTHER" id="PTHR43618">
    <property type="entry name" value="7-ALPHA-HYDROXYSTEROID DEHYDROGENASE"/>
    <property type="match status" value="1"/>
</dbReference>
<proteinExistence type="inferred from homology"/>
<evidence type="ECO:0000256" key="1">
    <source>
        <dbReference type="ARBA" id="ARBA00006484"/>
    </source>
</evidence>
<dbReference type="EMBL" id="MWPZ01000002">
    <property type="protein sequence ID" value="TID04435.1"/>
    <property type="molecule type" value="Genomic_DNA"/>
</dbReference>
<keyword evidence="3" id="KW-0560">Oxidoreductase</keyword>
<dbReference type="Pfam" id="PF00106">
    <property type="entry name" value="adh_short"/>
    <property type="match status" value="1"/>
</dbReference>
<organism evidence="4 5">
    <name type="scientific">Colletotrichum higginsianum</name>
    <dbReference type="NCBI Taxonomy" id="80884"/>
    <lineage>
        <taxon>Eukaryota</taxon>
        <taxon>Fungi</taxon>
        <taxon>Dikarya</taxon>
        <taxon>Ascomycota</taxon>
        <taxon>Pezizomycotina</taxon>
        <taxon>Sordariomycetes</taxon>
        <taxon>Hypocreomycetidae</taxon>
        <taxon>Glomerellales</taxon>
        <taxon>Glomerellaceae</taxon>
        <taxon>Colletotrichum</taxon>
        <taxon>Colletotrichum destructivum species complex</taxon>
    </lineage>
</organism>
<comment type="similarity">
    <text evidence="1">Belongs to the short-chain dehydrogenases/reductases (SDR) family.</text>
</comment>
<protein>
    <submittedName>
        <fullName evidence="4">Rhamnolipids biosynthesis 3-oxoacyl-[acyl-carrier-protein] reductase</fullName>
    </submittedName>
</protein>
<dbReference type="InterPro" id="IPR052178">
    <property type="entry name" value="Sec_Metab_Biosynth_SDR"/>
</dbReference>
<evidence type="ECO:0000256" key="2">
    <source>
        <dbReference type="ARBA" id="ARBA00022857"/>
    </source>
</evidence>
<dbReference type="Proteomes" id="UP000305883">
    <property type="component" value="Unassembled WGS sequence"/>
</dbReference>
<evidence type="ECO:0000313" key="4">
    <source>
        <dbReference type="EMBL" id="TID04435.1"/>
    </source>
</evidence>
<evidence type="ECO:0000313" key="5">
    <source>
        <dbReference type="Proteomes" id="UP000305883"/>
    </source>
</evidence>
<dbReference type="Gene3D" id="3.40.50.720">
    <property type="entry name" value="NAD(P)-binding Rossmann-like Domain"/>
    <property type="match status" value="1"/>
</dbReference>
<dbReference type="InterPro" id="IPR036291">
    <property type="entry name" value="NAD(P)-bd_dom_sf"/>
</dbReference>
<dbReference type="PRINTS" id="PR00081">
    <property type="entry name" value="GDHRDH"/>
</dbReference>
<dbReference type="AlphaFoldDB" id="A0A4T0WEV2"/>
<comment type="caution">
    <text evidence="4">The sequence shown here is derived from an EMBL/GenBank/DDBJ whole genome shotgun (WGS) entry which is preliminary data.</text>
</comment>
<dbReference type="PANTHER" id="PTHR43618:SF4">
    <property type="entry name" value="SHORT CHAIN DEHYDROGENASE_REDUCTASE FAMILY (AFU_ORTHOLOGUE AFUA_7G04540)"/>
    <property type="match status" value="1"/>
</dbReference>